<dbReference type="AlphaFoldDB" id="A0A3B4AQA9"/>
<dbReference type="GO" id="GO:0005886">
    <property type="term" value="C:plasma membrane"/>
    <property type="evidence" value="ECO:0007669"/>
    <property type="project" value="TreeGrafter"/>
</dbReference>
<dbReference type="PANTHER" id="PTHR23268:SF102">
    <property type="entry name" value="IMMUNOGLOBULIN V-SET DOMAIN-CONTAINING PROTEIN"/>
    <property type="match status" value="1"/>
</dbReference>
<feature type="domain" description="Immunoglobulin" evidence="4">
    <location>
        <begin position="24"/>
        <end position="130"/>
    </location>
</feature>
<feature type="chain" id="PRO_5017258149" description="Immunoglobulin domain-containing protein" evidence="3">
    <location>
        <begin position="17"/>
        <end position="197"/>
    </location>
</feature>
<dbReference type="PANTHER" id="PTHR23268">
    <property type="entry name" value="T-CELL RECEPTOR BETA CHAIN"/>
    <property type="match status" value="1"/>
</dbReference>
<reference evidence="5" key="1">
    <citation type="submission" date="2025-08" db="UniProtKB">
        <authorList>
            <consortium name="Ensembl"/>
        </authorList>
    </citation>
    <scope>IDENTIFICATION</scope>
</reference>
<feature type="signal peptide" evidence="3">
    <location>
        <begin position="1"/>
        <end position="16"/>
    </location>
</feature>
<evidence type="ECO:0000256" key="3">
    <source>
        <dbReference type="SAM" id="SignalP"/>
    </source>
</evidence>
<dbReference type="Gene3D" id="2.60.40.10">
    <property type="entry name" value="Immunoglobulins"/>
    <property type="match status" value="1"/>
</dbReference>
<dbReference type="Pfam" id="PF07686">
    <property type="entry name" value="V-set"/>
    <property type="match status" value="1"/>
</dbReference>
<keyword evidence="2" id="KW-0391">Immunity</keyword>
<dbReference type="SMART" id="SM00409">
    <property type="entry name" value="IG"/>
    <property type="match status" value="1"/>
</dbReference>
<keyword evidence="1 3" id="KW-0732">Signal</keyword>
<reference evidence="5" key="2">
    <citation type="submission" date="2025-09" db="UniProtKB">
        <authorList>
            <consortium name="Ensembl"/>
        </authorList>
    </citation>
    <scope>IDENTIFICATION</scope>
</reference>
<dbReference type="Proteomes" id="UP000261520">
    <property type="component" value="Unplaced"/>
</dbReference>
<dbReference type="InterPro" id="IPR050413">
    <property type="entry name" value="TCR_beta_variable"/>
</dbReference>
<sequence length="197" mass="22660">MDITVIWFSLLDICFASVQIHQSPSDVFKNSGEQIEIVCSHNKIDYTMMHWYQKLPGDLSMKRIGHIRYESKDYEESLKKHFEFTGDLSGEKAKRASMIIKDVQPEQSAIYYCQGKFISIAEFVHKVIQKNLIYSLQLLNNLYFNSLHVCHMIMTSLPHDASLAQVHSQKSVFSHSSSQSMSPKSFTKMILDVTITT</sequence>
<name>A0A3B4AQA9_9GOBI</name>
<accession>A0A3B4AQA9</accession>
<dbReference type="Ensembl" id="ENSPMGT00000020643.1">
    <property type="protein sequence ID" value="ENSPMGP00000019367.1"/>
    <property type="gene ID" value="ENSPMGG00000015729.1"/>
</dbReference>
<dbReference type="GO" id="GO:0002376">
    <property type="term" value="P:immune system process"/>
    <property type="evidence" value="ECO:0007669"/>
    <property type="project" value="UniProtKB-KW"/>
</dbReference>
<evidence type="ECO:0000259" key="4">
    <source>
        <dbReference type="SMART" id="SM00409"/>
    </source>
</evidence>
<evidence type="ECO:0000256" key="2">
    <source>
        <dbReference type="ARBA" id="ARBA00022859"/>
    </source>
</evidence>
<proteinExistence type="predicted"/>
<dbReference type="InterPro" id="IPR036179">
    <property type="entry name" value="Ig-like_dom_sf"/>
</dbReference>
<dbReference type="GO" id="GO:0007166">
    <property type="term" value="P:cell surface receptor signaling pathway"/>
    <property type="evidence" value="ECO:0007669"/>
    <property type="project" value="TreeGrafter"/>
</dbReference>
<keyword evidence="6" id="KW-1185">Reference proteome</keyword>
<dbReference type="STRING" id="409849.ENSPMGP00000019367"/>
<organism evidence="5 6">
    <name type="scientific">Periophthalmus magnuspinnatus</name>
    <dbReference type="NCBI Taxonomy" id="409849"/>
    <lineage>
        <taxon>Eukaryota</taxon>
        <taxon>Metazoa</taxon>
        <taxon>Chordata</taxon>
        <taxon>Craniata</taxon>
        <taxon>Vertebrata</taxon>
        <taxon>Euteleostomi</taxon>
        <taxon>Actinopterygii</taxon>
        <taxon>Neopterygii</taxon>
        <taxon>Teleostei</taxon>
        <taxon>Neoteleostei</taxon>
        <taxon>Acanthomorphata</taxon>
        <taxon>Gobiaria</taxon>
        <taxon>Gobiiformes</taxon>
        <taxon>Gobioidei</taxon>
        <taxon>Gobiidae</taxon>
        <taxon>Oxudercinae</taxon>
        <taxon>Periophthalmus</taxon>
    </lineage>
</organism>
<evidence type="ECO:0000313" key="6">
    <source>
        <dbReference type="Proteomes" id="UP000261520"/>
    </source>
</evidence>
<dbReference type="InterPro" id="IPR013106">
    <property type="entry name" value="Ig_V-set"/>
</dbReference>
<protein>
    <recommendedName>
        <fullName evidence="4">Immunoglobulin domain-containing protein</fullName>
    </recommendedName>
</protein>
<dbReference type="InterPro" id="IPR003599">
    <property type="entry name" value="Ig_sub"/>
</dbReference>
<dbReference type="InterPro" id="IPR013783">
    <property type="entry name" value="Ig-like_fold"/>
</dbReference>
<evidence type="ECO:0000313" key="5">
    <source>
        <dbReference type="Ensembl" id="ENSPMGP00000019367.1"/>
    </source>
</evidence>
<evidence type="ECO:0000256" key="1">
    <source>
        <dbReference type="ARBA" id="ARBA00022729"/>
    </source>
</evidence>
<dbReference type="SUPFAM" id="SSF48726">
    <property type="entry name" value="Immunoglobulin"/>
    <property type="match status" value="1"/>
</dbReference>